<keyword evidence="5" id="KW-0255">Endonuclease</keyword>
<keyword evidence="9" id="KW-1185">Reference proteome</keyword>
<reference evidence="8" key="1">
    <citation type="journal article" date="2023" name="bioRxiv">
        <title>Improved chromosome-level genome assembly for marigold (Tagetes erecta).</title>
        <authorList>
            <person name="Jiang F."/>
            <person name="Yuan L."/>
            <person name="Wang S."/>
            <person name="Wang H."/>
            <person name="Xu D."/>
            <person name="Wang A."/>
            <person name="Fan W."/>
        </authorList>
    </citation>
    <scope>NUCLEOTIDE SEQUENCE</scope>
    <source>
        <strain evidence="8">WSJ</strain>
        <tissue evidence="8">Leaf</tissue>
    </source>
</reference>
<gene>
    <name evidence="8" type="ORF">QVD17_39782</name>
</gene>
<dbReference type="AlphaFoldDB" id="A0AAD8JR61"/>
<dbReference type="GO" id="GO:0004222">
    <property type="term" value="F:metalloendopeptidase activity"/>
    <property type="evidence" value="ECO:0007669"/>
    <property type="project" value="InterPro"/>
</dbReference>
<dbReference type="GO" id="GO:0046872">
    <property type="term" value="F:metal ion binding"/>
    <property type="evidence" value="ECO:0007669"/>
    <property type="project" value="UniProtKB-KW"/>
</dbReference>
<comment type="caution">
    <text evidence="8">The sequence shown here is derived from an EMBL/GenBank/DDBJ whole genome shotgun (WGS) entry which is preliminary data.</text>
</comment>
<comment type="similarity">
    <text evidence="2">Belongs to the endoribonuclease YbeY family.</text>
</comment>
<dbReference type="GO" id="GO:0006364">
    <property type="term" value="P:rRNA processing"/>
    <property type="evidence" value="ECO:0007669"/>
    <property type="project" value="InterPro"/>
</dbReference>
<keyword evidence="7" id="KW-0862">Zinc</keyword>
<dbReference type="PANTHER" id="PTHR46986:SF1">
    <property type="entry name" value="ENDORIBONUCLEASE YBEY, CHLOROPLASTIC"/>
    <property type="match status" value="1"/>
</dbReference>
<organism evidence="8 9">
    <name type="scientific">Tagetes erecta</name>
    <name type="common">African marigold</name>
    <dbReference type="NCBI Taxonomy" id="13708"/>
    <lineage>
        <taxon>Eukaryota</taxon>
        <taxon>Viridiplantae</taxon>
        <taxon>Streptophyta</taxon>
        <taxon>Embryophyta</taxon>
        <taxon>Tracheophyta</taxon>
        <taxon>Spermatophyta</taxon>
        <taxon>Magnoliopsida</taxon>
        <taxon>eudicotyledons</taxon>
        <taxon>Gunneridae</taxon>
        <taxon>Pentapetalae</taxon>
        <taxon>asterids</taxon>
        <taxon>campanulids</taxon>
        <taxon>Asterales</taxon>
        <taxon>Asteraceae</taxon>
        <taxon>Asteroideae</taxon>
        <taxon>Heliantheae alliance</taxon>
        <taxon>Tageteae</taxon>
        <taxon>Tagetes</taxon>
    </lineage>
</organism>
<protein>
    <submittedName>
        <fullName evidence="8">Uncharacterized protein</fullName>
    </submittedName>
</protein>
<dbReference type="PANTHER" id="PTHR46986">
    <property type="entry name" value="ENDORIBONUCLEASE YBEY, CHLOROPLASTIC"/>
    <property type="match status" value="1"/>
</dbReference>
<keyword evidence="3" id="KW-0540">Nuclease</keyword>
<evidence type="ECO:0000256" key="1">
    <source>
        <dbReference type="ARBA" id="ARBA00001947"/>
    </source>
</evidence>
<dbReference type="SUPFAM" id="SSF55486">
    <property type="entry name" value="Metalloproteases ('zincins'), catalytic domain"/>
    <property type="match status" value="1"/>
</dbReference>
<dbReference type="InterPro" id="IPR002036">
    <property type="entry name" value="YbeY"/>
</dbReference>
<name>A0AAD8JR61_TARER</name>
<evidence type="ECO:0000256" key="7">
    <source>
        <dbReference type="ARBA" id="ARBA00022833"/>
    </source>
</evidence>
<keyword evidence="4" id="KW-0479">Metal-binding</keyword>
<dbReference type="Gene3D" id="3.40.390.30">
    <property type="entry name" value="Metalloproteases ('zincins'), catalytic domain"/>
    <property type="match status" value="1"/>
</dbReference>
<dbReference type="GO" id="GO:0004519">
    <property type="term" value="F:endonuclease activity"/>
    <property type="evidence" value="ECO:0007669"/>
    <property type="project" value="UniProtKB-KW"/>
</dbReference>
<accession>A0AAD8JR61</accession>
<dbReference type="NCBIfam" id="TIGR00043">
    <property type="entry name" value="rRNA maturation RNase YbeY"/>
    <property type="match status" value="1"/>
</dbReference>
<evidence type="ECO:0000313" key="9">
    <source>
        <dbReference type="Proteomes" id="UP001229421"/>
    </source>
</evidence>
<evidence type="ECO:0000256" key="6">
    <source>
        <dbReference type="ARBA" id="ARBA00022801"/>
    </source>
</evidence>
<dbReference type="Pfam" id="PF02130">
    <property type="entry name" value="YbeY"/>
    <property type="match status" value="1"/>
</dbReference>
<proteinExistence type="inferred from homology"/>
<dbReference type="InterPro" id="IPR023091">
    <property type="entry name" value="MetalPrtase_cat_dom_sf_prd"/>
</dbReference>
<evidence type="ECO:0000256" key="3">
    <source>
        <dbReference type="ARBA" id="ARBA00022722"/>
    </source>
</evidence>
<dbReference type="Proteomes" id="UP001229421">
    <property type="component" value="Unassembled WGS sequence"/>
</dbReference>
<evidence type="ECO:0000313" key="8">
    <source>
        <dbReference type="EMBL" id="KAK1408148.1"/>
    </source>
</evidence>
<sequence length="123" mass="13600">MNHAIDVLSKSLNVPELNLPMLKLGDIIISVETAARQAEERGHALVDEMRILLVRGLLHLIGFDHELSDEAKSEMQDEEERLLNILGWKGKGLIQSASNAEDDENPLPSTTTDGIYSCGFFVT</sequence>
<comment type="cofactor">
    <cofactor evidence="1">
        <name>Zn(2+)</name>
        <dbReference type="ChEBI" id="CHEBI:29105"/>
    </cofactor>
</comment>
<evidence type="ECO:0000256" key="4">
    <source>
        <dbReference type="ARBA" id="ARBA00022723"/>
    </source>
</evidence>
<evidence type="ECO:0000256" key="5">
    <source>
        <dbReference type="ARBA" id="ARBA00022759"/>
    </source>
</evidence>
<evidence type="ECO:0000256" key="2">
    <source>
        <dbReference type="ARBA" id="ARBA00010875"/>
    </source>
</evidence>
<dbReference type="EMBL" id="JAUHHV010000011">
    <property type="protein sequence ID" value="KAK1408148.1"/>
    <property type="molecule type" value="Genomic_DNA"/>
</dbReference>
<keyword evidence="6" id="KW-0378">Hydrolase</keyword>